<keyword evidence="7" id="KW-0460">Magnesium</keyword>
<feature type="transmembrane region" description="Helical" evidence="9">
    <location>
        <begin position="24"/>
        <end position="44"/>
    </location>
</feature>
<keyword evidence="7" id="KW-0479">Metal-binding</keyword>
<gene>
    <name evidence="10" type="ORF">IPV69_12625</name>
</gene>
<protein>
    <submittedName>
        <fullName evidence="10">Undecaprenyl/decaprenyl-phosphate alpha-N-acetylglucosaminyl 1-phosphate transferase</fullName>
    </submittedName>
</protein>
<dbReference type="GO" id="GO:0046872">
    <property type="term" value="F:metal ion binding"/>
    <property type="evidence" value="ECO:0007669"/>
    <property type="project" value="UniProtKB-KW"/>
</dbReference>
<sequence length="476" mass="50955">MFCTLAQLSPRVYGIDQVLSPYVYVFYASFIVAFVFTPIMRMVAIHYNIVDNPDRLRKMHQSPVAYLGGIAIFLGLLAGLAISQYLSLHRSEPGWPSPHPGIKFSIVLGALIIVLLGLWDDLLGVRPTGKIIGQVAVAILLLLDDVGSQCTRSLLENLLMKIFQLIGPVDSSGAAIGPDLVNSTWFQPLVYVTSSLLVVVVVVGCCNATNLMDGLDGLCGGVTAIIAFGFVFIAVHLAMYGGGLNTNWDALRVILGLAILGAVLGFVPYNFNPASIFMGDAGSMLLGFVCAVMIILMAQERPKWFLAAMVMFALPVLDTTLAFARRWIAGRPLFSADAQHFHHQLVQRGFTVKQTVLISYGLAVFFALLGATIVFIRTRYSVAIYLVTFGSIVVAAYKIGMVHERPRGGRPSTLEDATTNRNTEVVNSGEAFEVQGKTAVTADTGGIGSGGSEAGSASRDTADPAVHRQASIPPAA</sequence>
<keyword evidence="6 9" id="KW-0472">Membrane</keyword>
<dbReference type="GO" id="GO:0071555">
    <property type="term" value="P:cell wall organization"/>
    <property type="evidence" value="ECO:0007669"/>
    <property type="project" value="TreeGrafter"/>
</dbReference>
<dbReference type="KEGG" id="hbs:IPV69_12625"/>
<evidence type="ECO:0000256" key="6">
    <source>
        <dbReference type="ARBA" id="ARBA00023136"/>
    </source>
</evidence>
<keyword evidence="3 10" id="KW-0808">Transferase</keyword>
<feature type="transmembrane region" description="Helical" evidence="9">
    <location>
        <begin position="188"/>
        <end position="206"/>
    </location>
</feature>
<dbReference type="RefSeq" id="WP_206295474.1">
    <property type="nucleotide sequence ID" value="NZ_CP063458.1"/>
</dbReference>
<feature type="region of interest" description="Disordered" evidence="8">
    <location>
        <begin position="437"/>
        <end position="476"/>
    </location>
</feature>
<evidence type="ECO:0000256" key="8">
    <source>
        <dbReference type="SAM" id="MobiDB-lite"/>
    </source>
</evidence>
<evidence type="ECO:0000256" key="2">
    <source>
        <dbReference type="ARBA" id="ARBA00022475"/>
    </source>
</evidence>
<dbReference type="PANTHER" id="PTHR22926">
    <property type="entry name" value="PHOSPHO-N-ACETYLMURAMOYL-PENTAPEPTIDE-TRANSFERASE"/>
    <property type="match status" value="1"/>
</dbReference>
<keyword evidence="5 9" id="KW-1133">Transmembrane helix</keyword>
<feature type="transmembrane region" description="Helical" evidence="9">
    <location>
        <begin position="64"/>
        <end position="82"/>
    </location>
</feature>
<evidence type="ECO:0000256" key="7">
    <source>
        <dbReference type="PIRSR" id="PIRSR600715-1"/>
    </source>
</evidence>
<evidence type="ECO:0000313" key="10">
    <source>
        <dbReference type="EMBL" id="QOV92144.1"/>
    </source>
</evidence>
<organism evidence="10 11">
    <name type="scientific">Humisphaera borealis</name>
    <dbReference type="NCBI Taxonomy" id="2807512"/>
    <lineage>
        <taxon>Bacteria</taxon>
        <taxon>Pseudomonadati</taxon>
        <taxon>Planctomycetota</taxon>
        <taxon>Phycisphaerae</taxon>
        <taxon>Tepidisphaerales</taxon>
        <taxon>Tepidisphaeraceae</taxon>
        <taxon>Humisphaera</taxon>
    </lineage>
</organism>
<reference evidence="10 11" key="1">
    <citation type="submission" date="2020-10" db="EMBL/GenBank/DDBJ databases">
        <title>Wide distribution of Phycisphaera-like planctomycetes from WD2101 soil group in peatlands and genome analysis of the first cultivated representative.</title>
        <authorList>
            <person name="Dedysh S.N."/>
            <person name="Beletsky A.V."/>
            <person name="Ivanova A."/>
            <person name="Kulichevskaya I.S."/>
            <person name="Suzina N.E."/>
            <person name="Philippov D.A."/>
            <person name="Rakitin A.L."/>
            <person name="Mardanov A.V."/>
            <person name="Ravin N.V."/>
        </authorList>
    </citation>
    <scope>NUCLEOTIDE SEQUENCE [LARGE SCALE GENOMIC DNA]</scope>
    <source>
        <strain evidence="10 11">M1803</strain>
    </source>
</reference>
<comment type="subcellular location">
    <subcellularLocation>
        <location evidence="1">Cell membrane</location>
        <topology evidence="1">Multi-pass membrane protein</topology>
    </subcellularLocation>
</comment>
<feature type="binding site" evidence="7">
    <location>
        <position position="280"/>
    </location>
    <ligand>
        <name>Mg(2+)</name>
        <dbReference type="ChEBI" id="CHEBI:18420"/>
    </ligand>
</feature>
<dbReference type="Proteomes" id="UP000593765">
    <property type="component" value="Chromosome"/>
</dbReference>
<dbReference type="AlphaFoldDB" id="A0A7M2X390"/>
<dbReference type="CDD" id="cd06853">
    <property type="entry name" value="GT_WecA_like"/>
    <property type="match status" value="1"/>
</dbReference>
<dbReference type="InterPro" id="IPR000715">
    <property type="entry name" value="Glycosyl_transferase_4"/>
</dbReference>
<dbReference type="GO" id="GO:0005886">
    <property type="term" value="C:plasma membrane"/>
    <property type="evidence" value="ECO:0007669"/>
    <property type="project" value="UniProtKB-SubCell"/>
</dbReference>
<dbReference type="Pfam" id="PF00953">
    <property type="entry name" value="Glycos_transf_4"/>
    <property type="match status" value="1"/>
</dbReference>
<name>A0A7M2X390_9BACT</name>
<evidence type="ECO:0000256" key="3">
    <source>
        <dbReference type="ARBA" id="ARBA00022679"/>
    </source>
</evidence>
<proteinExistence type="predicted"/>
<dbReference type="PANTHER" id="PTHR22926:SF3">
    <property type="entry name" value="UNDECAPRENYL-PHOSPHATE ALPHA-N-ACETYLGLUCOSAMINYL 1-PHOSPHATE TRANSFERASE"/>
    <property type="match status" value="1"/>
</dbReference>
<feature type="transmembrane region" description="Helical" evidence="9">
    <location>
        <begin position="102"/>
        <end position="119"/>
    </location>
</feature>
<evidence type="ECO:0000256" key="9">
    <source>
        <dbReference type="SAM" id="Phobius"/>
    </source>
</evidence>
<feature type="transmembrane region" description="Helical" evidence="9">
    <location>
        <begin position="357"/>
        <end position="376"/>
    </location>
</feature>
<feature type="binding site" evidence="7">
    <location>
        <position position="210"/>
    </location>
    <ligand>
        <name>Mg(2+)</name>
        <dbReference type="ChEBI" id="CHEBI:18420"/>
    </ligand>
</feature>
<feature type="transmembrane region" description="Helical" evidence="9">
    <location>
        <begin position="382"/>
        <end position="400"/>
    </location>
</feature>
<keyword evidence="2" id="KW-1003">Cell membrane</keyword>
<evidence type="ECO:0000313" key="11">
    <source>
        <dbReference type="Proteomes" id="UP000593765"/>
    </source>
</evidence>
<keyword evidence="4 9" id="KW-0812">Transmembrane</keyword>
<accession>A0A7M2X390</accession>
<dbReference type="GO" id="GO:0044038">
    <property type="term" value="P:cell wall macromolecule biosynthetic process"/>
    <property type="evidence" value="ECO:0007669"/>
    <property type="project" value="TreeGrafter"/>
</dbReference>
<feature type="transmembrane region" description="Helical" evidence="9">
    <location>
        <begin position="250"/>
        <end position="269"/>
    </location>
</feature>
<dbReference type="GO" id="GO:0016780">
    <property type="term" value="F:phosphotransferase activity, for other substituted phosphate groups"/>
    <property type="evidence" value="ECO:0007669"/>
    <property type="project" value="InterPro"/>
</dbReference>
<evidence type="ECO:0000256" key="5">
    <source>
        <dbReference type="ARBA" id="ARBA00022989"/>
    </source>
</evidence>
<feature type="transmembrane region" description="Helical" evidence="9">
    <location>
        <begin position="281"/>
        <end position="298"/>
    </location>
</feature>
<comment type="cofactor">
    <cofactor evidence="7">
        <name>Mg(2+)</name>
        <dbReference type="ChEBI" id="CHEBI:18420"/>
    </cofactor>
</comment>
<dbReference type="EMBL" id="CP063458">
    <property type="protein sequence ID" value="QOV92144.1"/>
    <property type="molecule type" value="Genomic_DNA"/>
</dbReference>
<keyword evidence="11" id="KW-1185">Reference proteome</keyword>
<evidence type="ECO:0000256" key="1">
    <source>
        <dbReference type="ARBA" id="ARBA00004651"/>
    </source>
</evidence>
<feature type="transmembrane region" description="Helical" evidence="9">
    <location>
        <begin position="218"/>
        <end position="238"/>
    </location>
</feature>
<evidence type="ECO:0000256" key="4">
    <source>
        <dbReference type="ARBA" id="ARBA00022692"/>
    </source>
</evidence>
<feature type="transmembrane region" description="Helical" evidence="9">
    <location>
        <begin position="304"/>
        <end position="324"/>
    </location>
</feature>
<dbReference type="GO" id="GO:0009103">
    <property type="term" value="P:lipopolysaccharide biosynthetic process"/>
    <property type="evidence" value="ECO:0007669"/>
    <property type="project" value="TreeGrafter"/>
</dbReference>